<dbReference type="PATRIC" id="fig|1134806.3.peg.2013"/>
<dbReference type="HOGENOM" id="CLU_209020_0_0_9"/>
<dbReference type="Gene3D" id="1.10.443.10">
    <property type="entry name" value="Intergrase catalytic core"/>
    <property type="match status" value="1"/>
</dbReference>
<sequence>MDSYSHITNKMRIEMVDIMENFTNKKATGDNPVANPKEIQARLGNSRLATTMDTYAHVTKK</sequence>
<evidence type="ECO:0000313" key="2">
    <source>
        <dbReference type="Proteomes" id="UP000006403"/>
    </source>
</evidence>
<dbReference type="GO" id="GO:0015074">
    <property type="term" value="P:DNA integration"/>
    <property type="evidence" value="ECO:0007669"/>
    <property type="project" value="InterPro"/>
</dbReference>
<dbReference type="InterPro" id="IPR013762">
    <property type="entry name" value="Integrase-like_cat_sf"/>
</dbReference>
<organism evidence="1 2">
    <name type="scientific">Enterococcus faecium 505</name>
    <dbReference type="NCBI Taxonomy" id="1134806"/>
    <lineage>
        <taxon>Bacteria</taxon>
        <taxon>Bacillati</taxon>
        <taxon>Bacillota</taxon>
        <taxon>Bacilli</taxon>
        <taxon>Lactobacillales</taxon>
        <taxon>Enterococcaceae</taxon>
        <taxon>Enterococcus</taxon>
    </lineage>
</organism>
<proteinExistence type="predicted"/>
<evidence type="ECO:0000313" key="1">
    <source>
        <dbReference type="EMBL" id="EJY44035.1"/>
    </source>
</evidence>
<accession>J7CTI4</accession>
<dbReference type="GO" id="GO:0003677">
    <property type="term" value="F:DNA binding"/>
    <property type="evidence" value="ECO:0007669"/>
    <property type="project" value="InterPro"/>
</dbReference>
<protein>
    <submittedName>
        <fullName evidence="1">Uncharacterized protein</fullName>
    </submittedName>
</protein>
<dbReference type="GO" id="GO:0006310">
    <property type="term" value="P:DNA recombination"/>
    <property type="evidence" value="ECO:0007669"/>
    <property type="project" value="InterPro"/>
</dbReference>
<name>J7CTI4_ENTFC</name>
<dbReference type="EMBL" id="AMBL01000072">
    <property type="protein sequence ID" value="EJY44035.1"/>
    <property type="molecule type" value="Genomic_DNA"/>
</dbReference>
<dbReference type="Proteomes" id="UP000006403">
    <property type="component" value="Unassembled WGS sequence"/>
</dbReference>
<reference evidence="1 2" key="1">
    <citation type="submission" date="2012-04" db="EMBL/GenBank/DDBJ databases">
        <authorList>
            <person name="Weinstock G."/>
            <person name="Sodergren E."/>
            <person name="Lobos E.A."/>
            <person name="Fulton L."/>
            <person name="Fulton R."/>
            <person name="Courtney L."/>
            <person name="Fronick C."/>
            <person name="O'Laughlin M."/>
            <person name="Godfrey J."/>
            <person name="Wilson R.M."/>
            <person name="Miner T."/>
            <person name="Farmer C."/>
            <person name="Delehaunty K."/>
            <person name="Cordes M."/>
            <person name="Minx P."/>
            <person name="Tomlinson C."/>
            <person name="Chen J."/>
            <person name="Wollam A."/>
            <person name="Pepin K.H."/>
            <person name="Bhonagiri V."/>
            <person name="Zhang X."/>
            <person name="Suruliraj S."/>
            <person name="Warren W."/>
            <person name="Mitreva M."/>
            <person name="Mardis E.R."/>
            <person name="Wilson R.K."/>
        </authorList>
    </citation>
    <scope>NUCLEOTIDE SEQUENCE [LARGE SCALE GENOMIC DNA]</scope>
    <source>
        <strain evidence="1 2">505</strain>
    </source>
</reference>
<gene>
    <name evidence="1" type="ORF">HMPREF1348_02102</name>
</gene>
<comment type="caution">
    <text evidence="1">The sequence shown here is derived from an EMBL/GenBank/DDBJ whole genome shotgun (WGS) entry which is preliminary data.</text>
</comment>
<dbReference type="AlphaFoldDB" id="J7CTI4"/>